<dbReference type="AlphaFoldDB" id="A0A0M4SXS5"/>
<evidence type="ECO:0000313" key="1">
    <source>
        <dbReference type="EMBL" id="ALF53859.1"/>
    </source>
</evidence>
<dbReference type="Proteomes" id="UP000062645">
    <property type="component" value="Chromosome"/>
</dbReference>
<gene>
    <name evidence="1" type="ORF">ACX27_14985</name>
</gene>
<accession>A0A0M4SXS5</accession>
<dbReference type="EMBL" id="CP012036">
    <property type="protein sequence ID" value="ALF53859.1"/>
    <property type="molecule type" value="Genomic_DNA"/>
</dbReference>
<dbReference type="KEGG" id="npz:ACX27_14985"/>
<proteinExistence type="predicted"/>
<dbReference type="PATRIC" id="fig|224013.5.peg.3614"/>
<keyword evidence="2" id="KW-1185">Reference proteome</keyword>
<protein>
    <submittedName>
        <fullName evidence="1">Uncharacterized protein</fullName>
    </submittedName>
</protein>
<sequence length="97" mass="10862">MGEIRAMGCSFFIEQTTKTKIGKTRKIKRLVGELTLKTKQLQKLGVKPRSRLSPLLQKCCLRLSALKKILPFQAKVYCDGKLTVIPTLELVSGDVTQ</sequence>
<evidence type="ECO:0000313" key="2">
    <source>
        <dbReference type="Proteomes" id="UP000062645"/>
    </source>
</evidence>
<name>A0A0M4SXS5_9NOSO</name>
<reference evidence="1 2" key="2">
    <citation type="journal article" date="2016" name="Genome Announc.">
        <title>Draft Genome Sequence of the N2-Fixing Cyanobacterium Nostoc piscinale CENA21, Isolated from the Brazilian Amazon Floodplain.</title>
        <authorList>
            <person name="Leao T."/>
            <person name="Guimaraes P.I."/>
            <person name="de Melo A.G."/>
            <person name="Ramos R.T."/>
            <person name="Leao P.N."/>
            <person name="Silva A."/>
            <person name="Fiore M.F."/>
            <person name="Schneider M.P."/>
        </authorList>
    </citation>
    <scope>NUCLEOTIDE SEQUENCE [LARGE SCALE GENOMIC DNA]</scope>
    <source>
        <strain evidence="1 2">CENA21</strain>
    </source>
</reference>
<reference evidence="2" key="1">
    <citation type="submission" date="2015-07" db="EMBL/GenBank/DDBJ databases">
        <title>Genome Of Nitrogen-Fixing Cyanobacterium Nostoc piscinale CENA21 From Solimoes/Amazon River Floodplain Sediments And Comparative Genomics To Uncover Biosynthetic Natural Products Potential.</title>
        <authorList>
            <person name="Leao T.F."/>
            <person name="Leao P.N."/>
            <person name="Guimaraes P.I."/>
            <person name="de Melo A.G.C."/>
            <person name="Ramos R.T.J."/>
            <person name="Silva A."/>
            <person name="Fiore M.F."/>
            <person name="Schneider M.P.C."/>
        </authorList>
    </citation>
    <scope>NUCLEOTIDE SEQUENCE [LARGE SCALE GENOMIC DNA]</scope>
    <source>
        <strain evidence="2">CENA21</strain>
    </source>
</reference>
<organism evidence="1 2">
    <name type="scientific">Nostoc piscinale CENA21</name>
    <dbReference type="NCBI Taxonomy" id="224013"/>
    <lineage>
        <taxon>Bacteria</taxon>
        <taxon>Bacillati</taxon>
        <taxon>Cyanobacteriota</taxon>
        <taxon>Cyanophyceae</taxon>
        <taxon>Nostocales</taxon>
        <taxon>Nostocaceae</taxon>
        <taxon>Nostoc</taxon>
    </lineage>
</organism>